<organism evidence="1 2">
    <name type="scientific">Phocaeicola salanitronis (strain DSM 18170 / JCM 13657 / CCUG 60908 / BL78)</name>
    <name type="common">Bacteroides salanitronis</name>
    <dbReference type="NCBI Taxonomy" id="667015"/>
    <lineage>
        <taxon>Bacteria</taxon>
        <taxon>Pseudomonadati</taxon>
        <taxon>Bacteroidota</taxon>
        <taxon>Bacteroidia</taxon>
        <taxon>Bacteroidales</taxon>
        <taxon>Bacteroidaceae</taxon>
        <taxon>Phocaeicola</taxon>
    </lineage>
</organism>
<dbReference type="STRING" id="667015.Bacsa_1609"/>
<accession>F0R048</accession>
<dbReference type="HOGENOM" id="CLU_3354643_0_0_10"/>
<dbReference type="Proteomes" id="UP000007486">
    <property type="component" value="Chromosome"/>
</dbReference>
<proteinExistence type="predicted"/>
<evidence type="ECO:0000313" key="1">
    <source>
        <dbReference type="EMBL" id="ADY36174.1"/>
    </source>
</evidence>
<evidence type="ECO:0000313" key="2">
    <source>
        <dbReference type="Proteomes" id="UP000007486"/>
    </source>
</evidence>
<dbReference type="EMBL" id="CP002530">
    <property type="protein sequence ID" value="ADY36174.1"/>
    <property type="molecule type" value="Genomic_DNA"/>
</dbReference>
<keyword evidence="2" id="KW-1185">Reference proteome</keyword>
<gene>
    <name evidence="1" type="ordered locus">Bacsa_1609</name>
</gene>
<dbReference type="KEGG" id="bsa:Bacsa_1609"/>
<protein>
    <submittedName>
        <fullName evidence="1">Uncharacterized protein</fullName>
    </submittedName>
</protein>
<reference evidence="1 2" key="1">
    <citation type="journal article" date="2011" name="Stand. Genomic Sci.">
        <title>Complete genome sequence of Bacteroides salanitronis type strain (BL78).</title>
        <authorList>
            <person name="Gronow S."/>
            <person name="Held B."/>
            <person name="Lucas S."/>
            <person name="Lapidus A."/>
            <person name="Del Rio T.G."/>
            <person name="Nolan M."/>
            <person name="Tice H."/>
            <person name="Deshpande S."/>
            <person name="Cheng J.F."/>
            <person name="Pitluck S."/>
            <person name="Liolios K."/>
            <person name="Pagani I."/>
            <person name="Ivanova N."/>
            <person name="Mavromatis K."/>
            <person name="Pati A."/>
            <person name="Tapia R."/>
            <person name="Han C."/>
            <person name="Goodwin L."/>
            <person name="Chen A."/>
            <person name="Palaniappan K."/>
            <person name="Land M."/>
            <person name="Hauser L."/>
            <person name="Chang Y.J."/>
            <person name="Jeffries C.D."/>
            <person name="Brambilla E.M."/>
            <person name="Rohde M."/>
            <person name="Goker M."/>
            <person name="Detter J.C."/>
            <person name="Woyke T."/>
            <person name="Bristow J."/>
            <person name="Markowitz V."/>
            <person name="Hugenholtz P."/>
            <person name="Kyrpides N.C."/>
            <person name="Klenk H.P."/>
            <person name="Eisen J.A."/>
        </authorList>
    </citation>
    <scope>NUCLEOTIDE SEQUENCE [LARGE SCALE GENOMIC DNA]</scope>
    <source>
        <strain evidence="1 2">DSM 18170</strain>
    </source>
</reference>
<sequence>MVSDYKSDSAITLDYKSSVTKELANLQMKELKYDET</sequence>
<dbReference type="AlphaFoldDB" id="F0R048"/>
<name>F0R048_PHOSB</name>